<keyword evidence="9" id="KW-1185">Reference proteome</keyword>
<evidence type="ECO:0000259" key="7">
    <source>
        <dbReference type="PROSITE" id="PS50158"/>
    </source>
</evidence>
<dbReference type="SUPFAM" id="SSF57756">
    <property type="entry name" value="Retrovirus zinc finger-like domains"/>
    <property type="match status" value="3"/>
</dbReference>
<evidence type="ECO:0000256" key="3">
    <source>
        <dbReference type="ARBA" id="ARBA00022771"/>
    </source>
</evidence>
<organism evidence="8 9">
    <name type="scientific">Platanthera guangdongensis</name>
    <dbReference type="NCBI Taxonomy" id="2320717"/>
    <lineage>
        <taxon>Eukaryota</taxon>
        <taxon>Viridiplantae</taxon>
        <taxon>Streptophyta</taxon>
        <taxon>Embryophyta</taxon>
        <taxon>Tracheophyta</taxon>
        <taxon>Spermatophyta</taxon>
        <taxon>Magnoliopsida</taxon>
        <taxon>Liliopsida</taxon>
        <taxon>Asparagales</taxon>
        <taxon>Orchidaceae</taxon>
        <taxon>Orchidoideae</taxon>
        <taxon>Orchideae</taxon>
        <taxon>Orchidinae</taxon>
        <taxon>Platanthera</taxon>
    </lineage>
</organism>
<comment type="caution">
    <text evidence="8">The sequence shown here is derived from an EMBL/GenBank/DDBJ whole genome shotgun (WGS) entry which is preliminary data.</text>
</comment>
<dbReference type="EMBL" id="JBBWWR010000013">
    <property type="protein sequence ID" value="KAK8955615.1"/>
    <property type="molecule type" value="Genomic_DNA"/>
</dbReference>
<dbReference type="PANTHER" id="PTHR47103:SF8">
    <property type="entry name" value="DNA-BINDING PROTEIN"/>
    <property type="match status" value="1"/>
</dbReference>
<name>A0ABR2M0V4_9ASPA</name>
<protein>
    <recommendedName>
        <fullName evidence="7">CCHC-type domain-containing protein</fullName>
    </recommendedName>
</protein>
<dbReference type="Pfam" id="PF00098">
    <property type="entry name" value="zf-CCHC"/>
    <property type="match status" value="5"/>
</dbReference>
<sequence length="149" mass="16777">MSEDRSRSPPPARRFRGERNTYRDAPYSRDRSGYRQVVCKNCKRPGHFARDCSNIAVCNNCSLPGHIAAECTAKTVCWNCKESGHIANECSNDAGGPFRDIVCRMCNQPGHISRDCAAIVICNTCGGRGHMSYECPSGRMFDRLMFRRY</sequence>
<dbReference type="PANTHER" id="PTHR47103">
    <property type="entry name" value="DNA-BINDING PROTEIN"/>
    <property type="match status" value="1"/>
</dbReference>
<feature type="domain" description="CCHC-type" evidence="7">
    <location>
        <begin position="103"/>
        <end position="116"/>
    </location>
</feature>
<feature type="region of interest" description="Disordered" evidence="6">
    <location>
        <begin position="1"/>
        <end position="28"/>
    </location>
</feature>
<feature type="domain" description="CCHC-type" evidence="7">
    <location>
        <begin position="39"/>
        <end position="54"/>
    </location>
</feature>
<evidence type="ECO:0000256" key="2">
    <source>
        <dbReference type="ARBA" id="ARBA00022737"/>
    </source>
</evidence>
<dbReference type="Gene3D" id="4.10.60.10">
    <property type="entry name" value="Zinc finger, CCHC-type"/>
    <property type="match status" value="3"/>
</dbReference>
<dbReference type="InterPro" id="IPR036875">
    <property type="entry name" value="Znf_CCHC_sf"/>
</dbReference>
<evidence type="ECO:0000256" key="5">
    <source>
        <dbReference type="PROSITE-ProRule" id="PRU00047"/>
    </source>
</evidence>
<dbReference type="SMART" id="SM00343">
    <property type="entry name" value="ZnF_C2HC"/>
    <property type="match status" value="5"/>
</dbReference>
<keyword evidence="4" id="KW-0862">Zinc</keyword>
<evidence type="ECO:0000313" key="8">
    <source>
        <dbReference type="EMBL" id="KAK8955615.1"/>
    </source>
</evidence>
<evidence type="ECO:0000313" key="9">
    <source>
        <dbReference type="Proteomes" id="UP001412067"/>
    </source>
</evidence>
<feature type="domain" description="CCHC-type" evidence="7">
    <location>
        <begin position="122"/>
        <end position="137"/>
    </location>
</feature>
<gene>
    <name evidence="8" type="ORF">KSP40_PGU013596</name>
</gene>
<accession>A0ABR2M0V4</accession>
<keyword evidence="1" id="KW-0479">Metal-binding</keyword>
<dbReference type="Proteomes" id="UP001412067">
    <property type="component" value="Unassembled WGS sequence"/>
</dbReference>
<proteinExistence type="predicted"/>
<keyword evidence="2" id="KW-0677">Repeat</keyword>
<feature type="compositionally biased region" description="Basic and acidic residues" evidence="6">
    <location>
        <begin position="15"/>
        <end position="28"/>
    </location>
</feature>
<evidence type="ECO:0000256" key="1">
    <source>
        <dbReference type="ARBA" id="ARBA00022723"/>
    </source>
</evidence>
<feature type="domain" description="CCHC-type" evidence="7">
    <location>
        <begin position="77"/>
        <end position="92"/>
    </location>
</feature>
<dbReference type="PROSITE" id="PS50158">
    <property type="entry name" value="ZF_CCHC"/>
    <property type="match status" value="4"/>
</dbReference>
<keyword evidence="3 5" id="KW-0863">Zinc-finger</keyword>
<evidence type="ECO:0000256" key="6">
    <source>
        <dbReference type="SAM" id="MobiDB-lite"/>
    </source>
</evidence>
<reference evidence="8 9" key="1">
    <citation type="journal article" date="2022" name="Nat. Plants">
        <title>Genomes of leafy and leafless Platanthera orchids illuminate the evolution of mycoheterotrophy.</title>
        <authorList>
            <person name="Li M.H."/>
            <person name="Liu K.W."/>
            <person name="Li Z."/>
            <person name="Lu H.C."/>
            <person name="Ye Q.L."/>
            <person name="Zhang D."/>
            <person name="Wang J.Y."/>
            <person name="Li Y.F."/>
            <person name="Zhong Z.M."/>
            <person name="Liu X."/>
            <person name="Yu X."/>
            <person name="Liu D.K."/>
            <person name="Tu X.D."/>
            <person name="Liu B."/>
            <person name="Hao Y."/>
            <person name="Liao X.Y."/>
            <person name="Jiang Y.T."/>
            <person name="Sun W.H."/>
            <person name="Chen J."/>
            <person name="Chen Y.Q."/>
            <person name="Ai Y."/>
            <person name="Zhai J.W."/>
            <person name="Wu S.S."/>
            <person name="Zhou Z."/>
            <person name="Hsiao Y.Y."/>
            <person name="Wu W.L."/>
            <person name="Chen Y.Y."/>
            <person name="Lin Y.F."/>
            <person name="Hsu J.L."/>
            <person name="Li C.Y."/>
            <person name="Wang Z.W."/>
            <person name="Zhao X."/>
            <person name="Zhong W.Y."/>
            <person name="Ma X.K."/>
            <person name="Ma L."/>
            <person name="Huang J."/>
            <person name="Chen G.Z."/>
            <person name="Huang M.Z."/>
            <person name="Huang L."/>
            <person name="Peng D.H."/>
            <person name="Luo Y.B."/>
            <person name="Zou S.Q."/>
            <person name="Chen S.P."/>
            <person name="Lan S."/>
            <person name="Tsai W.C."/>
            <person name="Van de Peer Y."/>
            <person name="Liu Z.J."/>
        </authorList>
    </citation>
    <scope>NUCLEOTIDE SEQUENCE [LARGE SCALE GENOMIC DNA]</scope>
    <source>
        <strain evidence="8">Lor288</strain>
    </source>
</reference>
<dbReference type="InterPro" id="IPR001878">
    <property type="entry name" value="Znf_CCHC"/>
</dbReference>
<evidence type="ECO:0000256" key="4">
    <source>
        <dbReference type="ARBA" id="ARBA00022833"/>
    </source>
</evidence>